<evidence type="ECO:0000313" key="3">
    <source>
        <dbReference type="Proteomes" id="UP000823388"/>
    </source>
</evidence>
<proteinExistence type="predicted"/>
<feature type="signal peptide" evidence="1">
    <location>
        <begin position="1"/>
        <end position="19"/>
    </location>
</feature>
<protein>
    <recommendedName>
        <fullName evidence="4">Secreted protein</fullName>
    </recommendedName>
</protein>
<dbReference type="AlphaFoldDB" id="A0A8T0Q1X9"/>
<evidence type="ECO:0000256" key="1">
    <source>
        <dbReference type="SAM" id="SignalP"/>
    </source>
</evidence>
<comment type="caution">
    <text evidence="2">The sequence shown here is derived from an EMBL/GenBank/DDBJ whole genome shotgun (WGS) entry which is preliminary data.</text>
</comment>
<dbReference type="EMBL" id="CM029050">
    <property type="protein sequence ID" value="KAG2568897.1"/>
    <property type="molecule type" value="Genomic_DNA"/>
</dbReference>
<evidence type="ECO:0008006" key="4">
    <source>
        <dbReference type="Google" id="ProtNLM"/>
    </source>
</evidence>
<reference evidence="2" key="1">
    <citation type="submission" date="2020-05" db="EMBL/GenBank/DDBJ databases">
        <title>WGS assembly of Panicum virgatum.</title>
        <authorList>
            <person name="Lovell J.T."/>
            <person name="Jenkins J."/>
            <person name="Shu S."/>
            <person name="Juenger T.E."/>
            <person name="Schmutz J."/>
        </authorList>
    </citation>
    <scope>NUCLEOTIDE SEQUENCE</scope>
    <source>
        <strain evidence="2">AP13</strain>
    </source>
</reference>
<keyword evidence="1" id="KW-0732">Signal</keyword>
<evidence type="ECO:0000313" key="2">
    <source>
        <dbReference type="EMBL" id="KAG2568897.1"/>
    </source>
</evidence>
<name>A0A8T0Q1X9_PANVG</name>
<accession>A0A8T0Q1X9</accession>
<organism evidence="2 3">
    <name type="scientific">Panicum virgatum</name>
    <name type="common">Blackwell switchgrass</name>
    <dbReference type="NCBI Taxonomy" id="38727"/>
    <lineage>
        <taxon>Eukaryota</taxon>
        <taxon>Viridiplantae</taxon>
        <taxon>Streptophyta</taxon>
        <taxon>Embryophyta</taxon>
        <taxon>Tracheophyta</taxon>
        <taxon>Spermatophyta</taxon>
        <taxon>Magnoliopsida</taxon>
        <taxon>Liliopsida</taxon>
        <taxon>Poales</taxon>
        <taxon>Poaceae</taxon>
        <taxon>PACMAD clade</taxon>
        <taxon>Panicoideae</taxon>
        <taxon>Panicodae</taxon>
        <taxon>Paniceae</taxon>
        <taxon>Panicinae</taxon>
        <taxon>Panicum</taxon>
        <taxon>Panicum sect. Hiantes</taxon>
    </lineage>
</organism>
<feature type="chain" id="PRO_5035804600" description="Secreted protein" evidence="1">
    <location>
        <begin position="20"/>
        <end position="88"/>
    </location>
</feature>
<keyword evidence="3" id="KW-1185">Reference proteome</keyword>
<gene>
    <name evidence="2" type="ORF">PVAP13_7NG361125</name>
</gene>
<sequence length="88" mass="10087">MWVSFIIPRIHLISWPCNAISLVPLTRVCICINQPLITSCCHDLLAYRTSQALLGEKYRLITDGWPRHMLLPPVPVLWWAFSCLPVGM</sequence>
<dbReference type="Proteomes" id="UP000823388">
    <property type="component" value="Chromosome 7N"/>
</dbReference>